<organism evidence="1 2">
    <name type="scientific">Melghirimyces algeriensis</name>
    <dbReference type="NCBI Taxonomy" id="910412"/>
    <lineage>
        <taxon>Bacteria</taxon>
        <taxon>Bacillati</taxon>
        <taxon>Bacillota</taxon>
        <taxon>Bacilli</taxon>
        <taxon>Bacillales</taxon>
        <taxon>Thermoactinomycetaceae</taxon>
        <taxon>Melghirimyces</taxon>
    </lineage>
</organism>
<dbReference type="InterPro" id="IPR037883">
    <property type="entry name" value="Knr4/Smi1-like_sf"/>
</dbReference>
<dbReference type="Proteomes" id="UP000315636">
    <property type="component" value="Unassembled WGS sequence"/>
</dbReference>
<keyword evidence="2" id="KW-1185">Reference proteome</keyword>
<name>A0A521FGL4_9BACL</name>
<dbReference type="RefSeq" id="WP_185956392.1">
    <property type="nucleotide sequence ID" value="NZ_FXTI01000019.1"/>
</dbReference>
<dbReference type="Pfam" id="PF14568">
    <property type="entry name" value="SUKH_6"/>
    <property type="match status" value="1"/>
</dbReference>
<proteinExistence type="predicted"/>
<dbReference type="AlphaFoldDB" id="A0A521FGL4"/>
<dbReference type="EMBL" id="FXTI01000019">
    <property type="protein sequence ID" value="SMO95265.1"/>
    <property type="molecule type" value="Genomic_DNA"/>
</dbReference>
<reference evidence="1 2" key="1">
    <citation type="submission" date="2017-05" db="EMBL/GenBank/DDBJ databases">
        <authorList>
            <person name="Varghese N."/>
            <person name="Submissions S."/>
        </authorList>
    </citation>
    <scope>NUCLEOTIDE SEQUENCE [LARGE SCALE GENOMIC DNA]</scope>
    <source>
        <strain evidence="1 2">DSM 45474</strain>
    </source>
</reference>
<accession>A0A521FGL4</accession>
<dbReference type="Gene3D" id="3.40.1580.10">
    <property type="entry name" value="SMI1/KNR4-like"/>
    <property type="match status" value="1"/>
</dbReference>
<evidence type="ECO:0000313" key="1">
    <source>
        <dbReference type="EMBL" id="SMO95265.1"/>
    </source>
</evidence>
<sequence>MKWRRKYPKLTVKEVKEKLKPLNQTFPPIFYEWMAEYHQAELEDWIEIETEVDDRVFHRVFSLEQMVNLHQDDVDNDEGFEKIYPFAWDGGKNNFCFDYRDPKRPWIIFMDTDYFISYNPEAAEKVCRTFEEFLAILNEQITP</sequence>
<protein>
    <submittedName>
        <fullName evidence="1">SMI1-KNR4 cell-wall</fullName>
    </submittedName>
</protein>
<dbReference type="SUPFAM" id="SSF160631">
    <property type="entry name" value="SMI1/KNR4-like"/>
    <property type="match status" value="1"/>
</dbReference>
<gene>
    <name evidence="1" type="ORF">SAMN06264849_11927</name>
</gene>
<evidence type="ECO:0000313" key="2">
    <source>
        <dbReference type="Proteomes" id="UP000315636"/>
    </source>
</evidence>